<proteinExistence type="predicted"/>
<protein>
    <recommendedName>
        <fullName evidence="3">PDZ domain-containing protein</fullName>
    </recommendedName>
</protein>
<sequence length="83" mass="9403">MDRMEFYRLVAPFVTSFKDGHTSVSVELKNEDLEEYVRAGGTFFPLEIATIDNRLYCKSNPSSAGTIKRGDEILSINKEPRIS</sequence>
<evidence type="ECO:0008006" key="3">
    <source>
        <dbReference type="Google" id="ProtNLM"/>
    </source>
</evidence>
<dbReference type="AlphaFoldDB" id="A0A239LAY8"/>
<accession>A0A239LAY8</accession>
<evidence type="ECO:0000313" key="1">
    <source>
        <dbReference type="EMBL" id="SNT27455.1"/>
    </source>
</evidence>
<evidence type="ECO:0000313" key="2">
    <source>
        <dbReference type="Proteomes" id="UP000198432"/>
    </source>
</evidence>
<gene>
    <name evidence="1" type="ORF">SAMN06296052_13823</name>
</gene>
<reference evidence="2" key="1">
    <citation type="submission" date="2017-06" db="EMBL/GenBank/DDBJ databases">
        <authorList>
            <person name="Varghese N."/>
            <person name="Submissions S."/>
        </authorList>
    </citation>
    <scope>NUCLEOTIDE SEQUENCE [LARGE SCALE GENOMIC DNA]</scope>
    <source>
        <strain evidence="2">NKM1</strain>
    </source>
</reference>
<dbReference type="EMBL" id="FZOQ01000038">
    <property type="protein sequence ID" value="SNT27455.1"/>
    <property type="molecule type" value="Genomic_DNA"/>
</dbReference>
<organism evidence="1 2">
    <name type="scientific">Pontibacter ummariensis</name>
    <dbReference type="NCBI Taxonomy" id="1610492"/>
    <lineage>
        <taxon>Bacteria</taxon>
        <taxon>Pseudomonadati</taxon>
        <taxon>Bacteroidota</taxon>
        <taxon>Cytophagia</taxon>
        <taxon>Cytophagales</taxon>
        <taxon>Hymenobacteraceae</taxon>
        <taxon>Pontibacter</taxon>
    </lineage>
</organism>
<dbReference type="Proteomes" id="UP000198432">
    <property type="component" value="Unassembled WGS sequence"/>
</dbReference>
<name>A0A239LAY8_9BACT</name>
<keyword evidence="2" id="KW-1185">Reference proteome</keyword>